<reference evidence="2" key="1">
    <citation type="submission" date="2021-06" db="EMBL/GenBank/DDBJ databases">
        <authorList>
            <person name="Kallberg Y."/>
            <person name="Tangrot J."/>
            <person name="Rosling A."/>
        </authorList>
    </citation>
    <scope>NUCLEOTIDE SEQUENCE</scope>
    <source>
        <strain evidence="2">FL130A</strain>
    </source>
</reference>
<protein>
    <submittedName>
        <fullName evidence="2">2828_t:CDS:1</fullName>
    </submittedName>
</protein>
<organism evidence="2 3">
    <name type="scientific">Ambispora leptoticha</name>
    <dbReference type="NCBI Taxonomy" id="144679"/>
    <lineage>
        <taxon>Eukaryota</taxon>
        <taxon>Fungi</taxon>
        <taxon>Fungi incertae sedis</taxon>
        <taxon>Mucoromycota</taxon>
        <taxon>Glomeromycotina</taxon>
        <taxon>Glomeromycetes</taxon>
        <taxon>Archaeosporales</taxon>
        <taxon>Ambisporaceae</taxon>
        <taxon>Ambispora</taxon>
    </lineage>
</organism>
<name>A0A9N9ELB4_9GLOM</name>
<comment type="caution">
    <text evidence="2">The sequence shown here is derived from an EMBL/GenBank/DDBJ whole genome shotgun (WGS) entry which is preliminary data.</text>
</comment>
<sequence>MVSLGVGIFLVGRKIAKSAKNSENKEQKVQNEKEIEKVQTKLQQAKSQLAAENNPVEKQKLQTEIDNLNQQLTKLKKGNNPTTPPIQNPPTNKTHRKLTVRCNGAVGGKREYINLSNYQERILIDPKNKIFSSDNALYIKDSQYAISFNEEDAEKKGNNFIFDENNNSFQLTPVNIPSPQPNSDQVEMEIKFISAVEDDPGQTPTPPGNNNPPPSKKKITLQLGYTHSSGVGHYVFMEGKEENGSFVTKENSKKIYISQTNTAVNKFLKKNSQYKISFELDAVSESIFQTTSLLFLNEDDTIEVVEA</sequence>
<dbReference type="EMBL" id="CAJVPS010013859">
    <property type="protein sequence ID" value="CAG8679516.1"/>
    <property type="molecule type" value="Genomic_DNA"/>
</dbReference>
<evidence type="ECO:0000313" key="2">
    <source>
        <dbReference type="EMBL" id="CAG8679516.1"/>
    </source>
</evidence>
<evidence type="ECO:0000256" key="1">
    <source>
        <dbReference type="SAM" id="MobiDB-lite"/>
    </source>
</evidence>
<keyword evidence="3" id="KW-1185">Reference proteome</keyword>
<proteinExistence type="predicted"/>
<evidence type="ECO:0000313" key="3">
    <source>
        <dbReference type="Proteomes" id="UP000789508"/>
    </source>
</evidence>
<dbReference type="AlphaFoldDB" id="A0A9N9ELB4"/>
<accession>A0A9N9ELB4</accession>
<dbReference type="Proteomes" id="UP000789508">
    <property type="component" value="Unassembled WGS sequence"/>
</dbReference>
<feature type="region of interest" description="Disordered" evidence="1">
    <location>
        <begin position="74"/>
        <end position="95"/>
    </location>
</feature>
<dbReference type="OrthoDB" id="10576055at2759"/>
<gene>
    <name evidence="2" type="ORF">ALEPTO_LOCUS10817</name>
</gene>